<evidence type="ECO:0000256" key="6">
    <source>
        <dbReference type="ARBA" id="ARBA00022801"/>
    </source>
</evidence>
<sequence>MQAAESYLQRQRVNHDMVVNIVFIGTRKMKKIAQDFKSENEALPVLSFRYGENELLGEIFICYPQAILLAAERDRGVDETIMQLLTHGIDNIVS</sequence>
<dbReference type="AlphaFoldDB" id="A0A1F7GW13"/>
<comment type="similarity">
    <text evidence="2">Belongs to the endoribonuclease YbeY family.</text>
</comment>
<dbReference type="Pfam" id="PF02130">
    <property type="entry name" value="YbeY"/>
    <property type="match status" value="1"/>
</dbReference>
<keyword evidence="7" id="KW-0862">Zinc</keyword>
<protein>
    <recommendedName>
        <fullName evidence="10">rRNA maturation RNase YbeY</fullName>
    </recommendedName>
</protein>
<evidence type="ECO:0000256" key="7">
    <source>
        <dbReference type="ARBA" id="ARBA00022833"/>
    </source>
</evidence>
<evidence type="ECO:0000256" key="3">
    <source>
        <dbReference type="ARBA" id="ARBA00022722"/>
    </source>
</evidence>
<keyword evidence="4" id="KW-0479">Metal-binding</keyword>
<dbReference type="Gene3D" id="3.40.390.30">
    <property type="entry name" value="Metalloproteases ('zincins'), catalytic domain"/>
    <property type="match status" value="1"/>
</dbReference>
<evidence type="ECO:0000313" key="8">
    <source>
        <dbReference type="EMBL" id="OGK22954.1"/>
    </source>
</evidence>
<dbReference type="Proteomes" id="UP000177159">
    <property type="component" value="Unassembled WGS sequence"/>
</dbReference>
<keyword evidence="6" id="KW-0378">Hydrolase</keyword>
<dbReference type="GO" id="GO:0046872">
    <property type="term" value="F:metal ion binding"/>
    <property type="evidence" value="ECO:0007669"/>
    <property type="project" value="UniProtKB-KW"/>
</dbReference>
<comment type="cofactor">
    <cofactor evidence="1">
        <name>Zn(2+)</name>
        <dbReference type="ChEBI" id="CHEBI:29105"/>
    </cofactor>
</comment>
<evidence type="ECO:0000256" key="4">
    <source>
        <dbReference type="ARBA" id="ARBA00022723"/>
    </source>
</evidence>
<name>A0A1F7GW13_9BACT</name>
<keyword evidence="5" id="KW-0255">Endonuclease</keyword>
<dbReference type="EMBL" id="MFZM01000030">
    <property type="protein sequence ID" value="OGK22954.1"/>
    <property type="molecule type" value="Genomic_DNA"/>
</dbReference>
<keyword evidence="3" id="KW-0540">Nuclease</keyword>
<dbReference type="SUPFAM" id="SSF55486">
    <property type="entry name" value="Metalloproteases ('zincins'), catalytic domain"/>
    <property type="match status" value="1"/>
</dbReference>
<evidence type="ECO:0000256" key="2">
    <source>
        <dbReference type="ARBA" id="ARBA00010875"/>
    </source>
</evidence>
<organism evidence="8 9">
    <name type="scientific">Candidatus Roizmanbacteria bacterium RIFCSPHIGHO2_02_FULL_37_24</name>
    <dbReference type="NCBI Taxonomy" id="1802037"/>
    <lineage>
        <taxon>Bacteria</taxon>
        <taxon>Candidatus Roizmaniibacteriota</taxon>
    </lineage>
</organism>
<dbReference type="GO" id="GO:0004222">
    <property type="term" value="F:metalloendopeptidase activity"/>
    <property type="evidence" value="ECO:0007669"/>
    <property type="project" value="InterPro"/>
</dbReference>
<evidence type="ECO:0008006" key="10">
    <source>
        <dbReference type="Google" id="ProtNLM"/>
    </source>
</evidence>
<gene>
    <name evidence="8" type="ORF">A3C24_03805</name>
</gene>
<dbReference type="GO" id="GO:0004519">
    <property type="term" value="F:endonuclease activity"/>
    <property type="evidence" value="ECO:0007669"/>
    <property type="project" value="UniProtKB-KW"/>
</dbReference>
<evidence type="ECO:0000313" key="9">
    <source>
        <dbReference type="Proteomes" id="UP000177159"/>
    </source>
</evidence>
<dbReference type="InterPro" id="IPR023091">
    <property type="entry name" value="MetalPrtase_cat_dom_sf_prd"/>
</dbReference>
<evidence type="ECO:0000256" key="5">
    <source>
        <dbReference type="ARBA" id="ARBA00022759"/>
    </source>
</evidence>
<proteinExistence type="inferred from homology"/>
<dbReference type="GO" id="GO:0006364">
    <property type="term" value="P:rRNA processing"/>
    <property type="evidence" value="ECO:0007669"/>
    <property type="project" value="InterPro"/>
</dbReference>
<accession>A0A1F7GW13</accession>
<dbReference type="InterPro" id="IPR002036">
    <property type="entry name" value="YbeY"/>
</dbReference>
<reference evidence="8 9" key="1">
    <citation type="journal article" date="2016" name="Nat. Commun.">
        <title>Thousands of microbial genomes shed light on interconnected biogeochemical processes in an aquifer system.</title>
        <authorList>
            <person name="Anantharaman K."/>
            <person name="Brown C.T."/>
            <person name="Hug L.A."/>
            <person name="Sharon I."/>
            <person name="Castelle C.J."/>
            <person name="Probst A.J."/>
            <person name="Thomas B.C."/>
            <person name="Singh A."/>
            <person name="Wilkins M.J."/>
            <person name="Karaoz U."/>
            <person name="Brodie E.L."/>
            <person name="Williams K.H."/>
            <person name="Hubbard S.S."/>
            <person name="Banfield J.F."/>
        </authorList>
    </citation>
    <scope>NUCLEOTIDE SEQUENCE [LARGE SCALE GENOMIC DNA]</scope>
</reference>
<comment type="caution">
    <text evidence="8">The sequence shown here is derived from an EMBL/GenBank/DDBJ whole genome shotgun (WGS) entry which is preliminary data.</text>
</comment>
<evidence type="ECO:0000256" key="1">
    <source>
        <dbReference type="ARBA" id="ARBA00001947"/>
    </source>
</evidence>